<gene>
    <name evidence="1" type="ORF">LSS_09294</name>
</gene>
<dbReference type="AlphaFoldDB" id="K8Y0L1"/>
<accession>K8Y0L1</accession>
<reference evidence="1 2" key="1">
    <citation type="journal article" date="2012" name="Gene">
        <title>Sequence of Leptospira santarosai serovar Shermani genome and prediction of virulence-associated genes.</title>
        <authorList>
            <person name="Chou L.F."/>
            <person name="Chen Y.T."/>
            <person name="Lu C.W."/>
            <person name="Ko Y.C."/>
            <person name="Tang C.Y."/>
            <person name="Pan M.J."/>
            <person name="Tian Y.C."/>
            <person name="Chiu C.H."/>
            <person name="Hung C.C."/>
            <person name="Yang C.W."/>
        </authorList>
    </citation>
    <scope>NUCLEOTIDE SEQUENCE [LARGE SCALE GENOMIC DNA]</scope>
    <source>
        <strain evidence="1">LT 821</strain>
    </source>
</reference>
<dbReference type="STRING" id="758847.LSS_09294"/>
<protein>
    <submittedName>
        <fullName evidence="1">Uncharacterized protein</fullName>
    </submittedName>
</protein>
<dbReference type="Proteomes" id="UP000035800">
    <property type="component" value="Chromosome I"/>
</dbReference>
<evidence type="ECO:0000313" key="1">
    <source>
        <dbReference type="EMBL" id="EKT87049.2"/>
    </source>
</evidence>
<dbReference type="EMBL" id="CP006694">
    <property type="protein sequence ID" value="EKT87049.2"/>
    <property type="molecule type" value="Genomic_DNA"/>
</dbReference>
<reference evidence="1 2" key="2">
    <citation type="journal article" date="2014" name="Emerg. Microbes Infect.">
        <title>Potential impact on kidney infection: a whole-genome analysis of Leptospira santarosai serovar Shermani.</title>
        <authorList>
            <person name="Chou L.F."/>
            <person name="Chen T.W."/>
            <person name="Ko Y.C."/>
            <person name="Pan M.J."/>
            <person name="Tian Y.C."/>
            <person name="Chiu C.H."/>
            <person name="Tang P."/>
            <person name="Hung C.C."/>
            <person name="Yang C.W."/>
        </authorList>
    </citation>
    <scope>NUCLEOTIDE SEQUENCE</scope>
    <source>
        <strain evidence="1 2">LT 821</strain>
    </source>
</reference>
<sequence length="62" mass="7694">MRFRTVFFTKNLRKSFRIEWPIEVLKANGSLKIYRRILFLGNLYKAYFQEMMIAKWRFNAKI</sequence>
<name>K8Y0L1_9LEPT</name>
<dbReference type="KEGG" id="lst:LSS_09294"/>
<evidence type="ECO:0000313" key="2">
    <source>
        <dbReference type="Proteomes" id="UP000035800"/>
    </source>
</evidence>
<proteinExistence type="predicted"/>
<organism evidence="1 2">
    <name type="scientific">Leptospira santarosai serovar Shermani str. LT 821</name>
    <dbReference type="NCBI Taxonomy" id="758847"/>
    <lineage>
        <taxon>Bacteria</taxon>
        <taxon>Pseudomonadati</taxon>
        <taxon>Spirochaetota</taxon>
        <taxon>Spirochaetia</taxon>
        <taxon>Leptospirales</taxon>
        <taxon>Leptospiraceae</taxon>
        <taxon>Leptospira</taxon>
    </lineage>
</organism>